<dbReference type="VEuPathDB" id="TriTrypDB:TcCL_ESM06023"/>
<gene>
    <name evidence="2" type="ORF">C3747_488g7</name>
</gene>
<feature type="region of interest" description="Disordered" evidence="1">
    <location>
        <begin position="129"/>
        <end position="198"/>
    </location>
</feature>
<organism evidence="2 3">
    <name type="scientific">Trypanosoma cruzi</name>
    <dbReference type="NCBI Taxonomy" id="5693"/>
    <lineage>
        <taxon>Eukaryota</taxon>
        <taxon>Discoba</taxon>
        <taxon>Euglenozoa</taxon>
        <taxon>Kinetoplastea</taxon>
        <taxon>Metakinetoplastina</taxon>
        <taxon>Trypanosomatida</taxon>
        <taxon>Trypanosomatidae</taxon>
        <taxon>Trypanosoma</taxon>
        <taxon>Schizotrypanum</taxon>
    </lineage>
</organism>
<evidence type="ECO:0000313" key="2">
    <source>
        <dbReference type="EMBL" id="PWU87278.1"/>
    </source>
</evidence>
<dbReference type="VEuPathDB" id="TriTrypDB:BCY84_05394"/>
<name>A0A2V2UWU3_TRYCR</name>
<dbReference type="Proteomes" id="UP000246078">
    <property type="component" value="Unassembled WGS sequence"/>
</dbReference>
<dbReference type="VEuPathDB" id="TriTrypDB:TCDM_03329"/>
<dbReference type="VEuPathDB" id="TriTrypDB:TcCLB.511411.8"/>
<dbReference type="VEuPathDB" id="TriTrypDB:TcG_02175"/>
<dbReference type="VEuPathDB" id="TriTrypDB:C4B63_21g29"/>
<dbReference type="VEuPathDB" id="TriTrypDB:TcYC6_0064670"/>
<reference evidence="2 3" key="1">
    <citation type="journal article" date="2018" name="Microb. Genom.">
        <title>Expanding an expanded genome: long-read sequencing of Trypanosoma cruzi.</title>
        <authorList>
            <person name="Berna L."/>
            <person name="Rodriguez M."/>
            <person name="Chiribao M.L."/>
            <person name="Parodi-Talice A."/>
            <person name="Pita S."/>
            <person name="Rijo G."/>
            <person name="Alvarez-Valin F."/>
            <person name="Robello C."/>
        </authorList>
    </citation>
    <scope>NUCLEOTIDE SEQUENCE [LARGE SCALE GENOMIC DNA]</scope>
    <source>
        <strain evidence="2 3">TCC</strain>
    </source>
</reference>
<dbReference type="VEuPathDB" id="TriTrypDB:ECC02_003048"/>
<proteinExistence type="predicted"/>
<dbReference type="VEuPathDB" id="TriTrypDB:TcCLB.473755.9"/>
<feature type="compositionally biased region" description="Acidic residues" evidence="1">
    <location>
        <begin position="188"/>
        <end position="198"/>
    </location>
</feature>
<evidence type="ECO:0000313" key="3">
    <source>
        <dbReference type="Proteomes" id="UP000246078"/>
    </source>
</evidence>
<dbReference type="AlphaFoldDB" id="A0A2V2UWU3"/>
<dbReference type="VEuPathDB" id="TriTrypDB:Tc_MARK_9877"/>
<accession>A0A2V2UWU3</accession>
<evidence type="ECO:0000256" key="1">
    <source>
        <dbReference type="SAM" id="MobiDB-lite"/>
    </source>
</evidence>
<dbReference type="EMBL" id="PRFC01000488">
    <property type="protein sequence ID" value="PWU87278.1"/>
    <property type="molecule type" value="Genomic_DNA"/>
</dbReference>
<sequence>MPPPKKSVALRHRAHMIASSVEDQEAALMEWRARAQQGKETLQRIRSKMDAHKKSAETTKRGGRWLAEWTSLQREAVSRDLELSKAYASCAHLLPQSLRNKLAEQEEQKNELLGYLSERVTRIRKELEQLHKQKKPAVSRSAADTLRKHLSVAEGASGEEGDRRRGGKDDMRGGERGDGPAEPNGDTSEVDPVNDEDI</sequence>
<comment type="caution">
    <text evidence="2">The sequence shown here is derived from an EMBL/GenBank/DDBJ whole genome shotgun (WGS) entry which is preliminary data.</text>
</comment>
<dbReference type="VEuPathDB" id="TriTrypDB:TcBrA4_0019150"/>
<dbReference type="VEuPathDB" id="TriTrypDB:C3747_488g7"/>
<dbReference type="VEuPathDB" id="TriTrypDB:TCSYLVIO_000517"/>
<feature type="compositionally biased region" description="Basic and acidic residues" evidence="1">
    <location>
        <begin position="160"/>
        <end position="179"/>
    </location>
</feature>
<protein>
    <submittedName>
        <fullName evidence="2">Uncharacterized protein</fullName>
    </submittedName>
</protein>